<proteinExistence type="predicted"/>
<dbReference type="Proteomes" id="UP000733744">
    <property type="component" value="Unassembled WGS sequence"/>
</dbReference>
<comment type="caution">
    <text evidence="2">The sequence shown here is derived from an EMBL/GenBank/DDBJ whole genome shotgun (WGS) entry which is preliminary data.</text>
</comment>
<dbReference type="InterPro" id="IPR049240">
    <property type="entry name" value="DUF6875"/>
</dbReference>
<accession>A0ABY3CBA5</accession>
<keyword evidence="3" id="KW-1185">Reference proteome</keyword>
<organism evidence="2 3">
    <name type="scientific">Candidatus Methylobacter oryzae</name>
    <dbReference type="NCBI Taxonomy" id="2497749"/>
    <lineage>
        <taxon>Bacteria</taxon>
        <taxon>Pseudomonadati</taxon>
        <taxon>Pseudomonadota</taxon>
        <taxon>Gammaproteobacteria</taxon>
        <taxon>Methylococcales</taxon>
        <taxon>Methylococcaceae</taxon>
        <taxon>Methylobacter</taxon>
    </lineage>
</organism>
<dbReference type="RefSeq" id="WP_127030146.1">
    <property type="nucleotide sequence ID" value="NZ_RYFG02000089.1"/>
</dbReference>
<reference evidence="2 3" key="1">
    <citation type="journal article" date="2019" name="Antonie Van Leeuwenhoek">
        <title>Description of 'Ca. Methylobacter oryzae' KRF1, a novel species from the environmentally important Methylobacter clade 2.</title>
        <authorList>
            <person name="Khatri K."/>
            <person name="Mohite J.A."/>
            <person name="Pandit P.S."/>
            <person name="Bahulikar R."/>
            <person name="Rahalkar M.C."/>
        </authorList>
    </citation>
    <scope>NUCLEOTIDE SEQUENCE [LARGE SCALE GENOMIC DNA]</scope>
    <source>
        <strain evidence="2 3">KRF1</strain>
    </source>
</reference>
<dbReference type="EMBL" id="RYFG02000089">
    <property type="protein sequence ID" value="TRW95560.1"/>
    <property type="molecule type" value="Genomic_DNA"/>
</dbReference>
<sequence>MSQPELLSWKSSNQEELKITKNWINEFLCSPHPALGRTGDVCPFTKEAIDKDSIYFSLEKSFYLNQEDEIKKITSQIRLFKGLKINNENYKVIINAYPYIDKSEYNKIELIQNKLKPVFVKEGLMIGQFYPGCREKGLWNDNFFPLDSPVSLLAIRNMAITDIAFLMSDNSYIEKYLQVFEKKGEDFLTKFMERKRSP</sequence>
<name>A0ABY3CBA5_9GAMM</name>
<evidence type="ECO:0000259" key="1">
    <source>
        <dbReference type="Pfam" id="PF21780"/>
    </source>
</evidence>
<gene>
    <name evidence="2" type="ORF">EKO24_009915</name>
</gene>
<feature type="domain" description="DUF6875" evidence="1">
    <location>
        <begin position="20"/>
        <end position="186"/>
    </location>
</feature>
<dbReference type="Pfam" id="PF21780">
    <property type="entry name" value="DUF6875"/>
    <property type="match status" value="1"/>
</dbReference>
<protein>
    <recommendedName>
        <fullName evidence="1">DUF6875 domain-containing protein</fullName>
    </recommendedName>
</protein>
<evidence type="ECO:0000313" key="3">
    <source>
        <dbReference type="Proteomes" id="UP000733744"/>
    </source>
</evidence>
<evidence type="ECO:0000313" key="2">
    <source>
        <dbReference type="EMBL" id="TRW95560.1"/>
    </source>
</evidence>